<evidence type="ECO:0000313" key="2">
    <source>
        <dbReference type="EMBL" id="OQS55059.1"/>
    </source>
</evidence>
<organism evidence="2 3">
    <name type="scientific">Ecytonucleospora hepatopenaei</name>
    <dbReference type="NCBI Taxonomy" id="646526"/>
    <lineage>
        <taxon>Eukaryota</taxon>
        <taxon>Fungi</taxon>
        <taxon>Fungi incertae sedis</taxon>
        <taxon>Microsporidia</taxon>
        <taxon>Enterocytozoonidae</taxon>
        <taxon>Ecytonucleospora</taxon>
    </lineage>
</organism>
<evidence type="ECO:0000313" key="3">
    <source>
        <dbReference type="Proteomes" id="UP000192758"/>
    </source>
</evidence>
<dbReference type="PROSITE" id="PS51719">
    <property type="entry name" value="G_SEPTIN"/>
    <property type="match status" value="1"/>
</dbReference>
<protein>
    <submittedName>
        <fullName evidence="2">CDC3</fullName>
    </submittedName>
</protein>
<dbReference type="EMBL" id="MNPJ01000014">
    <property type="protein sequence ID" value="OQS55059.1"/>
    <property type="molecule type" value="Genomic_DNA"/>
</dbReference>
<gene>
    <name evidence="2" type="primary">CDC3</name>
    <name evidence="2" type="ORF">EHP00_1472</name>
</gene>
<dbReference type="SUPFAM" id="SSF52540">
    <property type="entry name" value="P-loop containing nucleoside triphosphate hydrolases"/>
    <property type="match status" value="1"/>
</dbReference>
<keyword evidence="3" id="KW-1185">Reference proteome</keyword>
<sequence length="282" mass="33182">MISNLPNLYHKKCLETPFKFNLMLIGSKGTGKTTFLNNFFNKKVISDSHQMEIIRDLCQINLHRFCINENDFITKMDVVEITGIGDSVNNQGCGEPAIRMLQTRHKKYANECESKINRMVEDERIHACLYFIEAIDVLKENDINLIKELSEFTNVIAVVGKADMLNEQEIEMIRNEFTLKCPEIDLYFISCERNCLLYREYDWGTINREDFDFYKLRELLLEKGTKELIEETEYLYNQYRVNMLAEELADGKDFLCEFNEQNQTLCEIQERIAGKRQRLNGN</sequence>
<dbReference type="Pfam" id="PF00735">
    <property type="entry name" value="Septin"/>
    <property type="match status" value="2"/>
</dbReference>
<reference evidence="2 3" key="1">
    <citation type="journal article" date="2017" name="Environ. Microbiol.">
        <title>Decay of the glycolytic pathway and adaptation to intranuclear parasitism within Enterocytozoonidae microsporidia.</title>
        <authorList>
            <person name="Wiredu Boakye D."/>
            <person name="Jaroenlak P."/>
            <person name="Prachumwat A."/>
            <person name="Williams T.A."/>
            <person name="Bateman K.S."/>
            <person name="Itsathitphaisarn O."/>
            <person name="Sritunyalucksana K."/>
            <person name="Paszkiewicz K.H."/>
            <person name="Moore K.A."/>
            <person name="Stentiford G.D."/>
            <person name="Williams B.A."/>
        </authorList>
    </citation>
    <scope>NUCLEOTIDE SEQUENCE [LARGE SCALE GENOMIC DNA]</scope>
    <source>
        <strain evidence="2 3">TH1</strain>
    </source>
</reference>
<dbReference type="VEuPathDB" id="MicrosporidiaDB:EHP00_1472"/>
<dbReference type="AlphaFoldDB" id="A0A1W0E7C6"/>
<accession>A0A1W0E7C6</accession>
<dbReference type="InterPro" id="IPR027417">
    <property type="entry name" value="P-loop_NTPase"/>
</dbReference>
<comment type="caution">
    <text evidence="2">The sequence shown here is derived from an EMBL/GenBank/DDBJ whole genome shotgun (WGS) entry which is preliminary data.</text>
</comment>
<name>A0A1W0E7C6_9MICR</name>
<dbReference type="InterPro" id="IPR030379">
    <property type="entry name" value="G_SEPTIN_dom"/>
</dbReference>
<dbReference type="STRING" id="646526.A0A1W0E7C6"/>
<evidence type="ECO:0000259" key="1">
    <source>
        <dbReference type="PROSITE" id="PS51719"/>
    </source>
</evidence>
<dbReference type="PANTHER" id="PTHR18884">
    <property type="entry name" value="SEPTIN"/>
    <property type="match status" value="1"/>
</dbReference>
<feature type="domain" description="Septin-type G" evidence="1">
    <location>
        <begin position="16"/>
        <end position="282"/>
    </location>
</feature>
<dbReference type="OrthoDB" id="416553at2759"/>
<dbReference type="Proteomes" id="UP000192758">
    <property type="component" value="Unassembled WGS sequence"/>
</dbReference>
<dbReference type="GO" id="GO:0005525">
    <property type="term" value="F:GTP binding"/>
    <property type="evidence" value="ECO:0007669"/>
    <property type="project" value="InterPro"/>
</dbReference>
<proteinExistence type="predicted"/>
<dbReference type="Gene3D" id="3.40.50.300">
    <property type="entry name" value="P-loop containing nucleotide triphosphate hydrolases"/>
    <property type="match status" value="1"/>
</dbReference>